<organism evidence="2 3">
    <name type="scientific">Donghicola eburneus</name>
    <dbReference type="NCBI Taxonomy" id="393278"/>
    <lineage>
        <taxon>Bacteria</taxon>
        <taxon>Pseudomonadati</taxon>
        <taxon>Pseudomonadota</taxon>
        <taxon>Alphaproteobacteria</taxon>
        <taxon>Rhodobacterales</taxon>
        <taxon>Roseobacteraceae</taxon>
        <taxon>Donghicola</taxon>
    </lineage>
</organism>
<reference evidence="3" key="1">
    <citation type="submission" date="2016-09" db="EMBL/GenBank/DDBJ databases">
        <authorList>
            <person name="Wibberg D."/>
        </authorList>
    </citation>
    <scope>NUCLEOTIDE SEQUENCE [LARGE SCALE GENOMIC DNA]</scope>
</reference>
<accession>A0A1M4N2I3</accession>
<evidence type="ECO:0000313" key="3">
    <source>
        <dbReference type="Proteomes" id="UP000184085"/>
    </source>
</evidence>
<keyword evidence="1" id="KW-1133">Transmembrane helix</keyword>
<feature type="transmembrane region" description="Helical" evidence="1">
    <location>
        <begin position="12"/>
        <end position="30"/>
    </location>
</feature>
<name>A0A1M4N2I3_9RHOB</name>
<evidence type="ECO:0000256" key="1">
    <source>
        <dbReference type="SAM" id="Phobius"/>
    </source>
</evidence>
<gene>
    <name evidence="2" type="ORF">KARMA_3325</name>
</gene>
<proteinExistence type="predicted"/>
<protein>
    <submittedName>
        <fullName evidence="2">Putative membrane protein</fullName>
    </submittedName>
</protein>
<keyword evidence="1" id="KW-0812">Transmembrane</keyword>
<feature type="transmembrane region" description="Helical" evidence="1">
    <location>
        <begin position="45"/>
        <end position="62"/>
    </location>
</feature>
<dbReference type="Proteomes" id="UP000184085">
    <property type="component" value="Unassembled WGS sequence"/>
</dbReference>
<keyword evidence="1" id="KW-0472">Membrane</keyword>
<keyword evidence="3" id="KW-1185">Reference proteome</keyword>
<dbReference type="AlphaFoldDB" id="A0A1M4N2I3"/>
<sequence>MALLGKPCRSCMRIRVFMMCALPIVILIGLRPEGVVRLAGLVPDAGWIATAMMVVGSISFIVKYRKYKSQS</sequence>
<dbReference type="RefSeq" id="WP_072708313.1">
    <property type="nucleotide sequence ID" value="NZ_FMJB01000063.1"/>
</dbReference>
<evidence type="ECO:0000313" key="2">
    <source>
        <dbReference type="EMBL" id="SCM69092.1"/>
    </source>
</evidence>
<dbReference type="EMBL" id="FMJB01000063">
    <property type="protein sequence ID" value="SCM69092.1"/>
    <property type="molecule type" value="Genomic_DNA"/>
</dbReference>